<evidence type="ECO:0000259" key="3">
    <source>
        <dbReference type="PROSITE" id="PS50994"/>
    </source>
</evidence>
<gene>
    <name evidence="4" type="ORF">F8C90_10590</name>
</gene>
<dbReference type="Gene3D" id="3.30.420.10">
    <property type="entry name" value="Ribonuclease H-like superfamily/Ribonuclease H"/>
    <property type="match status" value="1"/>
</dbReference>
<dbReference type="NCBIfam" id="NF033516">
    <property type="entry name" value="transpos_IS3"/>
    <property type="match status" value="1"/>
</dbReference>
<sequence>MDTKLRAKGVLYDPEEEALRQAVQDSGGAGGPGRRDEGRRSCEGARNQGLDAQAVGAGVRGNGRERLPRKRQPEGQQGLRDREAPQKDRGTRARERAAKKFPGLLESRPCVRCEFLKEHRGEFGPIRKACGILRVSKSEYYDYVKRRKSNAQIEREALEGFVAERFDLHKGRYGYRRINRELRRDGIVVSEKRVLAVMRKLGLQAKGASSKHKRAKAVEMGDPRVNLVDRAFDVEARNKLWAGDITYIGTGEGWLYLAAVIDAFHRKVVGWSMSERMTEKLVTDALEQAVGRESPPDDFSLVFHDDQGSQYTSRAFQRCLESHGIAQSMSRPGNPWDNALAESFFKTLKRELVNGKGYKTREEAKQDVFKYIELYYNRQRMHSSIGYNAPCDLERDVA</sequence>
<dbReference type="InterPro" id="IPR048020">
    <property type="entry name" value="Transpos_IS3"/>
</dbReference>
<dbReference type="InterPro" id="IPR036397">
    <property type="entry name" value="RNaseH_sf"/>
</dbReference>
<dbReference type="InterPro" id="IPR012337">
    <property type="entry name" value="RNaseH-like_sf"/>
</dbReference>
<dbReference type="GO" id="GO:0015074">
    <property type="term" value="P:DNA integration"/>
    <property type="evidence" value="ECO:0007669"/>
    <property type="project" value="InterPro"/>
</dbReference>
<dbReference type="SUPFAM" id="SSF53098">
    <property type="entry name" value="Ribonuclease H-like"/>
    <property type="match status" value="1"/>
</dbReference>
<dbReference type="Pfam" id="PF13333">
    <property type="entry name" value="rve_2"/>
    <property type="match status" value="1"/>
</dbReference>
<reference evidence="4 5" key="1">
    <citation type="submission" date="2019-09" db="EMBL/GenBank/DDBJ databases">
        <title>Whole genome shotgun sequencing (WGS) of Ellagibacter isourolithinifaciens DSM 104140(T) and Adlercreutzia muris DSM 29508(T).</title>
        <authorList>
            <person name="Stoll D.A."/>
            <person name="Danylec N."/>
            <person name="Huch M."/>
        </authorList>
    </citation>
    <scope>NUCLEOTIDE SEQUENCE [LARGE SCALE GENOMIC DNA]</scope>
    <source>
        <strain evidence="4 5">DSM 104140</strain>
    </source>
</reference>
<feature type="compositionally biased region" description="Basic and acidic residues" evidence="2">
    <location>
        <begin position="33"/>
        <end position="43"/>
    </location>
</feature>
<organism evidence="4 5">
    <name type="scientific">Ellagibacter isourolithinifaciens</name>
    <dbReference type="NCBI Taxonomy" id="2137581"/>
    <lineage>
        <taxon>Bacteria</taxon>
        <taxon>Bacillati</taxon>
        <taxon>Actinomycetota</taxon>
        <taxon>Coriobacteriia</taxon>
        <taxon>Eggerthellales</taxon>
        <taxon>Eggerthellaceae</taxon>
        <taxon>Ellagibacter</taxon>
    </lineage>
</organism>
<dbReference type="InterPro" id="IPR050900">
    <property type="entry name" value="Transposase_IS3/IS150/IS904"/>
</dbReference>
<evidence type="ECO:0000313" key="4">
    <source>
        <dbReference type="EMBL" id="KAB1635164.1"/>
    </source>
</evidence>
<dbReference type="GO" id="GO:0003676">
    <property type="term" value="F:nucleic acid binding"/>
    <property type="evidence" value="ECO:0007669"/>
    <property type="project" value="InterPro"/>
</dbReference>
<dbReference type="PANTHER" id="PTHR46889">
    <property type="entry name" value="TRANSPOSASE INSF FOR INSERTION SEQUENCE IS3B-RELATED"/>
    <property type="match status" value="1"/>
</dbReference>
<dbReference type="Proteomes" id="UP000468668">
    <property type="component" value="Unassembled WGS sequence"/>
</dbReference>
<proteinExistence type="predicted"/>
<keyword evidence="5" id="KW-1185">Reference proteome</keyword>
<evidence type="ECO:0000256" key="1">
    <source>
        <dbReference type="ARBA" id="ARBA00002286"/>
    </source>
</evidence>
<dbReference type="OrthoDB" id="4281720at2"/>
<evidence type="ECO:0000313" key="5">
    <source>
        <dbReference type="Proteomes" id="UP000468668"/>
    </source>
</evidence>
<dbReference type="InterPro" id="IPR001584">
    <property type="entry name" value="Integrase_cat-core"/>
</dbReference>
<accession>A0A6N6NKT1</accession>
<dbReference type="InterPro" id="IPR025948">
    <property type="entry name" value="HTH-like_dom"/>
</dbReference>
<protein>
    <submittedName>
        <fullName evidence="4">IS3 family transposase</fullName>
    </submittedName>
</protein>
<name>A0A6N6NKT1_9ACTN</name>
<comment type="caution">
    <text evidence="4">The sequence shown here is derived from an EMBL/GenBank/DDBJ whole genome shotgun (WGS) entry which is preliminary data.</text>
</comment>
<feature type="region of interest" description="Disordered" evidence="2">
    <location>
        <begin position="1"/>
        <end position="98"/>
    </location>
</feature>
<dbReference type="Pfam" id="PF00665">
    <property type="entry name" value="rve"/>
    <property type="match status" value="1"/>
</dbReference>
<dbReference type="PROSITE" id="PS50994">
    <property type="entry name" value="INTEGRASE"/>
    <property type="match status" value="1"/>
</dbReference>
<dbReference type="Pfam" id="PF13276">
    <property type="entry name" value="HTH_21"/>
    <property type="match status" value="1"/>
</dbReference>
<feature type="compositionally biased region" description="Basic and acidic residues" evidence="2">
    <location>
        <begin position="79"/>
        <end position="98"/>
    </location>
</feature>
<dbReference type="EMBL" id="WAJR01000050">
    <property type="protein sequence ID" value="KAB1635164.1"/>
    <property type="molecule type" value="Genomic_DNA"/>
</dbReference>
<dbReference type="AlphaFoldDB" id="A0A6N6NKT1"/>
<comment type="function">
    <text evidence="1">Involved in the transposition of the insertion sequence.</text>
</comment>
<evidence type="ECO:0000256" key="2">
    <source>
        <dbReference type="SAM" id="MobiDB-lite"/>
    </source>
</evidence>
<feature type="domain" description="Integrase catalytic" evidence="3">
    <location>
        <begin position="233"/>
        <end position="398"/>
    </location>
</feature>